<evidence type="ECO:0000313" key="2">
    <source>
        <dbReference type="Proteomes" id="UP001341840"/>
    </source>
</evidence>
<evidence type="ECO:0000313" key="1">
    <source>
        <dbReference type="EMBL" id="MED6145016.1"/>
    </source>
</evidence>
<protein>
    <submittedName>
        <fullName evidence="1">Uncharacterized protein</fullName>
    </submittedName>
</protein>
<comment type="caution">
    <text evidence="1">The sequence shown here is derived from an EMBL/GenBank/DDBJ whole genome shotgun (WGS) entry which is preliminary data.</text>
</comment>
<dbReference type="Proteomes" id="UP001341840">
    <property type="component" value="Unassembled WGS sequence"/>
</dbReference>
<organism evidence="1 2">
    <name type="scientific">Stylosanthes scabra</name>
    <dbReference type="NCBI Taxonomy" id="79078"/>
    <lineage>
        <taxon>Eukaryota</taxon>
        <taxon>Viridiplantae</taxon>
        <taxon>Streptophyta</taxon>
        <taxon>Embryophyta</taxon>
        <taxon>Tracheophyta</taxon>
        <taxon>Spermatophyta</taxon>
        <taxon>Magnoliopsida</taxon>
        <taxon>eudicotyledons</taxon>
        <taxon>Gunneridae</taxon>
        <taxon>Pentapetalae</taxon>
        <taxon>rosids</taxon>
        <taxon>fabids</taxon>
        <taxon>Fabales</taxon>
        <taxon>Fabaceae</taxon>
        <taxon>Papilionoideae</taxon>
        <taxon>50 kb inversion clade</taxon>
        <taxon>dalbergioids sensu lato</taxon>
        <taxon>Dalbergieae</taxon>
        <taxon>Pterocarpus clade</taxon>
        <taxon>Stylosanthes</taxon>
    </lineage>
</organism>
<proteinExistence type="predicted"/>
<keyword evidence="2" id="KW-1185">Reference proteome</keyword>
<name>A0ABU6T9X1_9FABA</name>
<sequence length="94" mass="9980">MGVRPLCRDSVIVRESVTGVNGDGRRCFLDAVDPRLRGGSGLWTAVALMVVEGVGSIIRVSTGRVPLPPPRIINAYSPPLPAGTKWAPYPSLGR</sequence>
<accession>A0ABU6T9X1</accession>
<gene>
    <name evidence="1" type="ORF">PIB30_021006</name>
</gene>
<reference evidence="1 2" key="1">
    <citation type="journal article" date="2023" name="Plants (Basel)">
        <title>Bridging the Gap: Combining Genomics and Transcriptomics Approaches to Understand Stylosanthes scabra, an Orphan Legume from the Brazilian Caatinga.</title>
        <authorList>
            <person name="Ferreira-Neto J.R.C."/>
            <person name="da Silva M.D."/>
            <person name="Binneck E."/>
            <person name="de Melo N.F."/>
            <person name="da Silva R.H."/>
            <person name="de Melo A.L.T.M."/>
            <person name="Pandolfi V."/>
            <person name="Bustamante F.O."/>
            <person name="Brasileiro-Vidal A.C."/>
            <person name="Benko-Iseppon A.M."/>
        </authorList>
    </citation>
    <scope>NUCLEOTIDE SEQUENCE [LARGE SCALE GENOMIC DNA]</scope>
    <source>
        <tissue evidence="1">Leaves</tissue>
    </source>
</reference>
<dbReference type="EMBL" id="JASCZI010090689">
    <property type="protein sequence ID" value="MED6145016.1"/>
    <property type="molecule type" value="Genomic_DNA"/>
</dbReference>